<dbReference type="AlphaFoldDB" id="A0A4R7VQL7"/>
<evidence type="ECO:0000313" key="2">
    <source>
        <dbReference type="Proteomes" id="UP000295804"/>
    </source>
</evidence>
<dbReference type="EMBL" id="SOCQ01000002">
    <property type="protein sequence ID" value="TDV51629.1"/>
    <property type="molecule type" value="Genomic_DNA"/>
</dbReference>
<name>A0A4R7VQL7_9PSED</name>
<proteinExistence type="predicted"/>
<protein>
    <submittedName>
        <fullName evidence="1">Uncharacterized protein</fullName>
    </submittedName>
</protein>
<gene>
    <name evidence="1" type="ORF">EDF87_102136</name>
</gene>
<accession>A0A4R7VQL7</accession>
<dbReference type="RefSeq" id="WP_134174572.1">
    <property type="nucleotide sequence ID" value="NZ_SOCQ01000002.1"/>
</dbReference>
<reference evidence="1 2" key="1">
    <citation type="submission" date="2019-03" db="EMBL/GenBank/DDBJ databases">
        <title>Genomic analyses of the natural microbiome of Caenorhabditis elegans.</title>
        <authorList>
            <person name="Samuel B."/>
        </authorList>
    </citation>
    <scope>NUCLEOTIDE SEQUENCE [LARGE SCALE GENOMIC DNA]</scope>
    <source>
        <strain evidence="1 2">BIGb0525</strain>
    </source>
</reference>
<comment type="caution">
    <text evidence="1">The sequence shown here is derived from an EMBL/GenBank/DDBJ whole genome shotgun (WGS) entry which is preliminary data.</text>
</comment>
<evidence type="ECO:0000313" key="1">
    <source>
        <dbReference type="EMBL" id="TDV51629.1"/>
    </source>
</evidence>
<sequence length="118" mass="12562">MNAQTQTLPAPTLEQAEKGTVYISRLSDPTDALVPAGHDASVGDQLQLSLERTQGAPWNSKLFVITHHHVGKPIAFAIPKSAFAVGVVAGEEATLTYKITKPSGIEVISSQAKFKLEP</sequence>
<organism evidence="1 2">
    <name type="scientific">Pseudomonas helmanticensis</name>
    <dbReference type="NCBI Taxonomy" id="1471381"/>
    <lineage>
        <taxon>Bacteria</taxon>
        <taxon>Pseudomonadati</taxon>
        <taxon>Pseudomonadota</taxon>
        <taxon>Gammaproteobacteria</taxon>
        <taxon>Pseudomonadales</taxon>
        <taxon>Pseudomonadaceae</taxon>
        <taxon>Pseudomonas</taxon>
    </lineage>
</organism>
<dbReference type="Proteomes" id="UP000295804">
    <property type="component" value="Unassembled WGS sequence"/>
</dbReference>